<dbReference type="EMBL" id="JACDUR010000003">
    <property type="protein sequence ID" value="MBA2891780.1"/>
    <property type="molecule type" value="Genomic_DNA"/>
</dbReference>
<proteinExistence type="predicted"/>
<protein>
    <recommendedName>
        <fullName evidence="1">Alpha/beta hydrolase fold-3 domain-containing protein</fullName>
    </recommendedName>
</protein>
<comment type="caution">
    <text evidence="2">The sequence shown here is derived from an EMBL/GenBank/DDBJ whole genome shotgun (WGS) entry which is preliminary data.</text>
</comment>
<dbReference type="RefSeq" id="WP_181610543.1">
    <property type="nucleotide sequence ID" value="NZ_BAABAM010000002.1"/>
</dbReference>
<evidence type="ECO:0000313" key="2">
    <source>
        <dbReference type="EMBL" id="MBA2891780.1"/>
    </source>
</evidence>
<organism evidence="2 3">
    <name type="scientific">Nonomuraea soli</name>
    <dbReference type="NCBI Taxonomy" id="1032476"/>
    <lineage>
        <taxon>Bacteria</taxon>
        <taxon>Bacillati</taxon>
        <taxon>Actinomycetota</taxon>
        <taxon>Actinomycetes</taxon>
        <taxon>Streptosporangiales</taxon>
        <taxon>Streptosporangiaceae</taxon>
        <taxon>Nonomuraea</taxon>
    </lineage>
</organism>
<dbReference type="Proteomes" id="UP000530928">
    <property type="component" value="Unassembled WGS sequence"/>
</dbReference>
<dbReference type="InterPro" id="IPR029058">
    <property type="entry name" value="AB_hydrolase_fold"/>
</dbReference>
<name>A0A7W0CII8_9ACTN</name>
<evidence type="ECO:0000259" key="1">
    <source>
        <dbReference type="Pfam" id="PF07859"/>
    </source>
</evidence>
<reference evidence="2 3" key="1">
    <citation type="submission" date="2020-07" db="EMBL/GenBank/DDBJ databases">
        <title>Genomic Encyclopedia of Type Strains, Phase IV (KMG-IV): sequencing the most valuable type-strain genomes for metagenomic binning, comparative biology and taxonomic classification.</title>
        <authorList>
            <person name="Goeker M."/>
        </authorList>
    </citation>
    <scope>NUCLEOTIDE SEQUENCE [LARGE SCALE GENOMIC DNA]</scope>
    <source>
        <strain evidence="2 3">DSM 45533</strain>
    </source>
</reference>
<keyword evidence="3" id="KW-1185">Reference proteome</keyword>
<evidence type="ECO:0000313" key="3">
    <source>
        <dbReference type="Proteomes" id="UP000530928"/>
    </source>
</evidence>
<dbReference type="Pfam" id="PF07859">
    <property type="entry name" value="Abhydrolase_3"/>
    <property type="match status" value="1"/>
</dbReference>
<dbReference type="GO" id="GO:0016787">
    <property type="term" value="F:hydrolase activity"/>
    <property type="evidence" value="ECO:0007669"/>
    <property type="project" value="InterPro"/>
</dbReference>
<dbReference type="AlphaFoldDB" id="A0A7W0CII8"/>
<dbReference type="Gene3D" id="3.40.50.1820">
    <property type="entry name" value="alpha/beta hydrolase"/>
    <property type="match status" value="1"/>
</dbReference>
<feature type="domain" description="Alpha/beta hydrolase fold-3" evidence="1">
    <location>
        <begin position="60"/>
        <end position="110"/>
    </location>
</feature>
<dbReference type="InterPro" id="IPR013094">
    <property type="entry name" value="AB_hydrolase_3"/>
</dbReference>
<accession>A0A7W0CII8</accession>
<dbReference type="SUPFAM" id="SSF53474">
    <property type="entry name" value="alpha/beta-Hydrolases"/>
    <property type="match status" value="1"/>
</dbReference>
<gene>
    <name evidence="2" type="ORF">HNR30_003121</name>
</gene>
<sequence>MTWATLYLRVRGGTVPVRVRWTGSRTKATALAVRFHDPSGHDPPDHRPQPDGTVVLVARPSTVEDAIEITEWAADHASEFITDSGRLLVGGVGGGAAMAAAVVRHAAQYGWPTLTRETL</sequence>